<evidence type="ECO:0000256" key="4">
    <source>
        <dbReference type="ARBA" id="ARBA00022980"/>
    </source>
</evidence>
<evidence type="ECO:0000313" key="9">
    <source>
        <dbReference type="Proteomes" id="UP000229080"/>
    </source>
</evidence>
<dbReference type="AlphaFoldDB" id="A0A2H0WV44"/>
<comment type="function">
    <text evidence="7">One of the primary rRNA binding proteins, it binds directly near the 3'-end of the 23S rRNA, where it nucleates assembly of the 50S subunit.</text>
</comment>
<evidence type="ECO:0000256" key="1">
    <source>
        <dbReference type="ARBA" id="ARBA00006540"/>
    </source>
</evidence>
<evidence type="ECO:0000256" key="6">
    <source>
        <dbReference type="ARBA" id="ARBA00035243"/>
    </source>
</evidence>
<comment type="caution">
    <text evidence="8">The sequence shown here is derived from an EMBL/GenBank/DDBJ whole genome shotgun (WGS) entry which is preliminary data.</text>
</comment>
<dbReference type="Gene3D" id="2.40.30.10">
    <property type="entry name" value="Translation factors"/>
    <property type="match status" value="1"/>
</dbReference>
<evidence type="ECO:0000256" key="3">
    <source>
        <dbReference type="ARBA" id="ARBA00022884"/>
    </source>
</evidence>
<name>A0A2H0WV44_9BACT</name>
<evidence type="ECO:0000256" key="2">
    <source>
        <dbReference type="ARBA" id="ARBA00022730"/>
    </source>
</evidence>
<dbReference type="PANTHER" id="PTHR11229">
    <property type="entry name" value="50S RIBOSOMAL PROTEIN L3"/>
    <property type="match status" value="1"/>
</dbReference>
<dbReference type="InterPro" id="IPR019927">
    <property type="entry name" value="Ribosomal_uL3_bac/org-type"/>
</dbReference>
<protein>
    <recommendedName>
        <fullName evidence="6 7">Large ribosomal subunit protein uL3</fullName>
    </recommendedName>
</protein>
<keyword evidence="3 7" id="KW-0694">RNA-binding</keyword>
<keyword evidence="4 7" id="KW-0689">Ribosomal protein</keyword>
<dbReference type="GO" id="GO:0006412">
    <property type="term" value="P:translation"/>
    <property type="evidence" value="ECO:0007669"/>
    <property type="project" value="UniProtKB-UniRule"/>
</dbReference>
<dbReference type="Proteomes" id="UP000229080">
    <property type="component" value="Unassembled WGS sequence"/>
</dbReference>
<gene>
    <name evidence="7" type="primary">rplC</name>
    <name evidence="8" type="ORF">COT61_03555</name>
</gene>
<comment type="subunit">
    <text evidence="7">Part of the 50S ribosomal subunit. Forms a cluster with proteins L14 and L19.</text>
</comment>
<dbReference type="GO" id="GO:0019843">
    <property type="term" value="F:rRNA binding"/>
    <property type="evidence" value="ECO:0007669"/>
    <property type="project" value="UniProtKB-UniRule"/>
</dbReference>
<dbReference type="GO" id="GO:0003735">
    <property type="term" value="F:structural constituent of ribosome"/>
    <property type="evidence" value="ECO:0007669"/>
    <property type="project" value="UniProtKB-UniRule"/>
</dbReference>
<dbReference type="InterPro" id="IPR000597">
    <property type="entry name" value="Ribosomal_uL3"/>
</dbReference>
<evidence type="ECO:0000256" key="7">
    <source>
        <dbReference type="HAMAP-Rule" id="MF_01325"/>
    </source>
</evidence>
<accession>A0A2H0WV44</accession>
<reference evidence="9" key="1">
    <citation type="submission" date="2017-09" db="EMBL/GenBank/DDBJ databases">
        <title>Depth-based differentiation of microbial function through sediment-hosted aquifers and enrichment of novel symbionts in the deep terrestrial subsurface.</title>
        <authorList>
            <person name="Probst A.J."/>
            <person name="Ladd B."/>
            <person name="Jarett J.K."/>
            <person name="Geller-Mcgrath D.E."/>
            <person name="Sieber C.M.K."/>
            <person name="Emerson J.B."/>
            <person name="Anantharaman K."/>
            <person name="Thomas B.C."/>
            <person name="Malmstrom R."/>
            <person name="Stieglmeier M."/>
            <person name="Klingl A."/>
            <person name="Woyke T."/>
            <person name="Ryan C.M."/>
            <person name="Banfield J.F."/>
        </authorList>
    </citation>
    <scope>NUCLEOTIDE SEQUENCE [LARGE SCALE GENOMIC DNA]</scope>
</reference>
<keyword evidence="5 7" id="KW-0687">Ribonucleoprotein</keyword>
<dbReference type="Pfam" id="PF00297">
    <property type="entry name" value="Ribosomal_L3"/>
    <property type="match status" value="1"/>
</dbReference>
<evidence type="ECO:0000256" key="5">
    <source>
        <dbReference type="ARBA" id="ARBA00023274"/>
    </source>
</evidence>
<dbReference type="HAMAP" id="MF_01325_B">
    <property type="entry name" value="Ribosomal_uL3_B"/>
    <property type="match status" value="1"/>
</dbReference>
<dbReference type="NCBIfam" id="TIGR03625">
    <property type="entry name" value="L3_bact"/>
    <property type="match status" value="1"/>
</dbReference>
<comment type="similarity">
    <text evidence="1 7">Belongs to the universal ribosomal protein uL3 family.</text>
</comment>
<dbReference type="GO" id="GO:0022625">
    <property type="term" value="C:cytosolic large ribosomal subunit"/>
    <property type="evidence" value="ECO:0007669"/>
    <property type="project" value="TreeGrafter"/>
</dbReference>
<dbReference type="PANTHER" id="PTHR11229:SF16">
    <property type="entry name" value="LARGE RIBOSOMAL SUBUNIT PROTEIN UL3C"/>
    <property type="match status" value="1"/>
</dbReference>
<dbReference type="FunFam" id="2.40.30.10:FF:000004">
    <property type="entry name" value="50S ribosomal protein L3"/>
    <property type="match status" value="1"/>
</dbReference>
<sequence length="200" mass="21805">MAKFILAKKIGMTQIFDETGSVIPVTLVEAGPCYVAQIKIKEKDGYEAVQVGFWESKRLSKPQKGHLSRVKNLKYLREFKTGEKYEIGQEIKADIFQAGEPVKVSGISKGKGFAGVVKRYGFRGATASHGTKHALRQPGSIGSSYPERVRRGLKMAGRMGSERVTIKNLKIVNVDSENNIIAIGGAVPGRRGTLLEISGI</sequence>
<evidence type="ECO:0000313" key="8">
    <source>
        <dbReference type="EMBL" id="PIS16526.1"/>
    </source>
</evidence>
<organism evidence="8 9">
    <name type="scientific">Candidatus Portnoybacteria bacterium CG09_land_8_20_14_0_10_44_13</name>
    <dbReference type="NCBI Taxonomy" id="1974811"/>
    <lineage>
        <taxon>Bacteria</taxon>
        <taxon>Candidatus Portnoyibacteriota</taxon>
    </lineage>
</organism>
<keyword evidence="2 7" id="KW-0699">rRNA-binding</keyword>
<dbReference type="SUPFAM" id="SSF50447">
    <property type="entry name" value="Translation proteins"/>
    <property type="match status" value="1"/>
</dbReference>
<dbReference type="InterPro" id="IPR009000">
    <property type="entry name" value="Transl_B-barrel_sf"/>
</dbReference>
<dbReference type="Gene3D" id="3.30.160.810">
    <property type="match status" value="1"/>
</dbReference>
<dbReference type="EMBL" id="PEZF01000113">
    <property type="protein sequence ID" value="PIS16526.1"/>
    <property type="molecule type" value="Genomic_DNA"/>
</dbReference>
<proteinExistence type="inferred from homology"/>